<gene>
    <name evidence="3" type="ORF">BG845_04605</name>
</gene>
<dbReference type="InterPro" id="IPR000086">
    <property type="entry name" value="NUDIX_hydrolase_dom"/>
</dbReference>
<feature type="domain" description="Nudix hydrolase" evidence="2">
    <location>
        <begin position="46"/>
        <end position="180"/>
    </location>
</feature>
<dbReference type="PANTHER" id="PTHR43736">
    <property type="entry name" value="ADP-RIBOSE PYROPHOSPHATASE"/>
    <property type="match status" value="1"/>
</dbReference>
<evidence type="ECO:0000256" key="1">
    <source>
        <dbReference type="ARBA" id="ARBA00005582"/>
    </source>
</evidence>
<proteinExistence type="inferred from homology"/>
<dbReference type="RefSeq" id="WP_085914788.1">
    <property type="nucleotide sequence ID" value="NZ_AP018920.1"/>
</dbReference>
<dbReference type="SUPFAM" id="SSF55811">
    <property type="entry name" value="Nudix"/>
    <property type="match status" value="1"/>
</dbReference>
<comment type="caution">
    <text evidence="3">The sequence shown here is derived from an EMBL/GenBank/DDBJ whole genome shotgun (WGS) entry which is preliminary data.</text>
</comment>
<dbReference type="EMBL" id="MIGB01000029">
    <property type="protein sequence ID" value="OSY37568.1"/>
    <property type="molecule type" value="Genomic_DNA"/>
</dbReference>
<reference evidence="3 4" key="1">
    <citation type="submission" date="2016-09" db="EMBL/GenBank/DDBJ databases">
        <title>Pseudonocardia autotrophica DSM535, a candidate organism with high potential of specific P450 cytochromes.</title>
        <authorList>
            <person name="Grumaz C."/>
            <person name="Vainshtein Y."/>
            <person name="Kirstahler P."/>
            <person name="Sohn K."/>
        </authorList>
    </citation>
    <scope>NUCLEOTIDE SEQUENCE [LARGE SCALE GENOMIC DNA]</scope>
    <source>
        <strain evidence="3 4">DSM 535</strain>
    </source>
</reference>
<evidence type="ECO:0000259" key="2">
    <source>
        <dbReference type="PROSITE" id="PS51462"/>
    </source>
</evidence>
<accession>A0A1Y2MSR5</accession>
<dbReference type="PROSITE" id="PS51462">
    <property type="entry name" value="NUDIX"/>
    <property type="match status" value="1"/>
</dbReference>
<dbReference type="InterPro" id="IPR015797">
    <property type="entry name" value="NUDIX_hydrolase-like_dom_sf"/>
</dbReference>
<dbReference type="Gene3D" id="3.90.79.10">
    <property type="entry name" value="Nucleoside Triphosphate Pyrophosphohydrolase"/>
    <property type="match status" value="1"/>
</dbReference>
<name>A0A1Y2MSR5_PSEAH</name>
<comment type="similarity">
    <text evidence="1">Belongs to the Nudix hydrolase family.</text>
</comment>
<sequence>MVAPATAARELADWTPPDEAQRALRYALLAFLDARPADACDRSCIPGHLTASALVLDAAGEHTLLTLHPRVGRWIQLGGHCEPGDVSLRAAALREATEESGMDGLEIGEHPLHVDVHPVTCSGGHPTRHLDVRYLVRAPAGAQPRISDESLDLRWWPVHALPADSDTVPTMVAAAGGAVRGSARRTAR</sequence>
<dbReference type="PANTHER" id="PTHR43736:SF1">
    <property type="entry name" value="DIHYDRONEOPTERIN TRIPHOSPHATE DIPHOSPHATASE"/>
    <property type="match status" value="1"/>
</dbReference>
<dbReference type="OrthoDB" id="129709at2"/>
<organism evidence="3 4">
    <name type="scientific">Pseudonocardia autotrophica</name>
    <name type="common">Amycolata autotrophica</name>
    <name type="synonym">Nocardia autotrophica</name>
    <dbReference type="NCBI Taxonomy" id="2074"/>
    <lineage>
        <taxon>Bacteria</taxon>
        <taxon>Bacillati</taxon>
        <taxon>Actinomycetota</taxon>
        <taxon>Actinomycetes</taxon>
        <taxon>Pseudonocardiales</taxon>
        <taxon>Pseudonocardiaceae</taxon>
        <taxon>Pseudonocardia</taxon>
    </lineage>
</organism>
<evidence type="ECO:0000313" key="4">
    <source>
        <dbReference type="Proteomes" id="UP000194360"/>
    </source>
</evidence>
<dbReference type="CDD" id="cd03674">
    <property type="entry name" value="NUDIX_Hydrolase"/>
    <property type="match status" value="1"/>
</dbReference>
<dbReference type="Proteomes" id="UP000194360">
    <property type="component" value="Unassembled WGS sequence"/>
</dbReference>
<evidence type="ECO:0000313" key="3">
    <source>
        <dbReference type="EMBL" id="OSY37568.1"/>
    </source>
</evidence>
<dbReference type="Pfam" id="PF00293">
    <property type="entry name" value="NUDIX"/>
    <property type="match status" value="1"/>
</dbReference>
<keyword evidence="4" id="KW-1185">Reference proteome</keyword>
<protein>
    <submittedName>
        <fullName evidence="3">NUDIX domain protein</fullName>
    </submittedName>
</protein>
<dbReference type="AlphaFoldDB" id="A0A1Y2MSR5"/>
<dbReference type="STRING" id="2074.BG845_04605"/>